<reference evidence="3 4" key="1">
    <citation type="submission" date="2019-12" db="EMBL/GenBank/DDBJ databases">
        <title>Genomic-based taxomic classification of the family Erythrobacteraceae.</title>
        <authorList>
            <person name="Xu L."/>
        </authorList>
    </citation>
    <scope>NUCLEOTIDE SEQUENCE [LARGE SCALE GENOMIC DNA]</scope>
    <source>
        <strain evidence="3 4">MCCC 1A09962</strain>
    </source>
</reference>
<sequence length="255" mass="29068">MAERVEFLGLPFDVADQVQTLEMIDVRARQDEFSLVVTPNVDHMVRLSAMERDAPLWNTYREAEVIVCDSRILQGLARLSEIDLPLVTGSDLTAKLVADLARRGRSDTAKVAVIGGDAALLNELRTLYPTIEWTHDEPPMGVARNPAAQEEIAEFVERSEARIFLFAIGSPQSEIVCDLIKKRGKARGVGLCIGASLEFMTGEKKRAPRWMQALKLEWLFRLGSEPTRLWRRYLLDGPRIFRVWKKWHDNRRLAR</sequence>
<dbReference type="GO" id="GO:0016758">
    <property type="term" value="F:hexosyltransferase activity"/>
    <property type="evidence" value="ECO:0007669"/>
    <property type="project" value="TreeGrafter"/>
</dbReference>
<organism evidence="3 4">
    <name type="scientific">Parapontixanthobacter aurantiacus</name>
    <dbReference type="NCBI Taxonomy" id="1463599"/>
    <lineage>
        <taxon>Bacteria</taxon>
        <taxon>Pseudomonadati</taxon>
        <taxon>Pseudomonadota</taxon>
        <taxon>Alphaproteobacteria</taxon>
        <taxon>Sphingomonadales</taxon>
        <taxon>Erythrobacteraceae</taxon>
        <taxon>Parapontixanthobacter</taxon>
    </lineage>
</organism>
<dbReference type="CDD" id="cd06533">
    <property type="entry name" value="Glyco_transf_WecG_TagA"/>
    <property type="match status" value="1"/>
</dbReference>
<evidence type="ECO:0000313" key="4">
    <source>
        <dbReference type="Proteomes" id="UP000433104"/>
    </source>
</evidence>
<keyword evidence="2 3" id="KW-0808">Transferase</keyword>
<protein>
    <submittedName>
        <fullName evidence="3">WecB/TagA/CpsF family glycosyltransferase</fullName>
    </submittedName>
</protein>
<dbReference type="EMBL" id="WTYW01000006">
    <property type="protein sequence ID" value="MXO87041.1"/>
    <property type="molecule type" value="Genomic_DNA"/>
</dbReference>
<dbReference type="Pfam" id="PF03808">
    <property type="entry name" value="Glyco_tran_WecG"/>
    <property type="match status" value="1"/>
</dbReference>
<proteinExistence type="predicted"/>
<dbReference type="NCBIfam" id="TIGR00696">
    <property type="entry name" value="wecG_tagA_cpsF"/>
    <property type="match status" value="1"/>
</dbReference>
<comment type="caution">
    <text evidence="3">The sequence shown here is derived from an EMBL/GenBank/DDBJ whole genome shotgun (WGS) entry which is preliminary data.</text>
</comment>
<dbReference type="OrthoDB" id="9771846at2"/>
<name>A0A844ZET9_9SPHN</name>
<accession>A0A844ZET9</accession>
<evidence type="ECO:0000256" key="2">
    <source>
        <dbReference type="ARBA" id="ARBA00022679"/>
    </source>
</evidence>
<dbReference type="Proteomes" id="UP000433104">
    <property type="component" value="Unassembled WGS sequence"/>
</dbReference>
<gene>
    <name evidence="3" type="ORF">GRI38_13485</name>
</gene>
<dbReference type="PANTHER" id="PTHR34136:SF1">
    <property type="entry name" value="UDP-N-ACETYL-D-MANNOSAMINURONIC ACID TRANSFERASE"/>
    <property type="match status" value="1"/>
</dbReference>
<evidence type="ECO:0000313" key="3">
    <source>
        <dbReference type="EMBL" id="MXO87041.1"/>
    </source>
</evidence>
<keyword evidence="1" id="KW-0328">Glycosyltransferase</keyword>
<dbReference type="AlphaFoldDB" id="A0A844ZET9"/>
<dbReference type="RefSeq" id="WP_160685242.1">
    <property type="nucleotide sequence ID" value="NZ_WTYW01000006.1"/>
</dbReference>
<keyword evidence="4" id="KW-1185">Reference proteome</keyword>
<evidence type="ECO:0000256" key="1">
    <source>
        <dbReference type="ARBA" id="ARBA00022676"/>
    </source>
</evidence>
<dbReference type="PANTHER" id="PTHR34136">
    <property type="match status" value="1"/>
</dbReference>
<dbReference type="InterPro" id="IPR004629">
    <property type="entry name" value="WecG_TagA_CpsF"/>
</dbReference>